<evidence type="ECO:0008006" key="3">
    <source>
        <dbReference type="Google" id="ProtNLM"/>
    </source>
</evidence>
<reference evidence="1 2" key="1">
    <citation type="submission" date="2023-10" db="EMBL/GenBank/DDBJ databases">
        <title>Rubellicoccus peritrichatus gen. nov., sp. nov., isolated from an algae of coral reef tank.</title>
        <authorList>
            <person name="Luo J."/>
        </authorList>
    </citation>
    <scope>NUCLEOTIDE SEQUENCE [LARGE SCALE GENOMIC DNA]</scope>
    <source>
        <strain evidence="1 2">CR14</strain>
    </source>
</reference>
<accession>A0AAQ3LC25</accession>
<organism evidence="1 2">
    <name type="scientific">Rubellicoccus peritrichatus</name>
    <dbReference type="NCBI Taxonomy" id="3080537"/>
    <lineage>
        <taxon>Bacteria</taxon>
        <taxon>Pseudomonadati</taxon>
        <taxon>Verrucomicrobiota</taxon>
        <taxon>Opitutia</taxon>
        <taxon>Puniceicoccales</taxon>
        <taxon>Cerasicoccaceae</taxon>
        <taxon>Rubellicoccus</taxon>
    </lineage>
</organism>
<dbReference type="InterPro" id="IPR036278">
    <property type="entry name" value="Sialidase_sf"/>
</dbReference>
<gene>
    <name evidence="1" type="ORF">RZN69_09560</name>
</gene>
<dbReference type="EMBL" id="CP136920">
    <property type="protein sequence ID" value="WOO43334.1"/>
    <property type="molecule type" value="Genomic_DNA"/>
</dbReference>
<dbReference type="PANTHER" id="PTHR47199:SF2">
    <property type="entry name" value="PHOTOSYSTEM II STABILITY_ASSEMBLY FACTOR HCF136, CHLOROPLASTIC"/>
    <property type="match status" value="1"/>
</dbReference>
<sequence length="4996" mass="518950">MNRLEFLTRNPLLRTLRAVALFVPLFFTAHQMSAFTLEIIGTPDDETEAIPGFLITDTVRVGIDLSDIVVTVPVDLTLTSGGGIFDFNSTTPSLTETLTFLGSTEAINAINNNSTGIVTVEGVDAVNATDSVQFFYGLGQTLTFDAIENVTFTQSTTNAGKTIVALNASVAEDALNATITFTVESSPPGAGVITDASGNPDPSGAFVRIDSIGTIEVTATSARTDDYLSTTRTQTFEVEPAPQFVEFVPVDAVKYGEYPFTVKARGIQTKTGIPVPTGSSVVLSITSGSGILGPQTVGIDGFTTAEVTVTGAGAISIQALASANGNFSSASDVQTVSVEATETSTGALILDQWAWRNPQPTPDTNSFNDFVFADDLFVAVGDSDGTDASILTSSDGVVWTDRSGLVNQDLLSVTYGAGTFVAVGSSGTVLSSLDGLTWSTETSGTAEDLNGVTYNAFSNTFVAVGASNTIITSPDGMTWNSATSVPAAIGTLNAVVANASGRLTAVGEDSVIISDDNGDTWSIRLFGLSVALNDVIVDSTSGAFVAVGDLSTILISELGNTWGLEFTGSNFSLTGISEGNGYFVAVGSEGKLVTSPDLETWTQRTSRFEIGFQGVGFGGGSFVAVGDGFTVFSSPIGEGWTLRDSGFEDTLEDIAFGNNLYVAVGTDAKILTSTDGIVWEDNATLPGGFSDDLYGVTFGGGTFVAVGSSGSILTSADGLTWVEALDSGLAAGSVLRDIVFSDNLFVAVGSDFSILSSSDGDDWDVVTSGAGNNFNAVAAQNGRFVAVGDDGVIYISDDGASWGFRFSGTNKDLEGVTSDGVSFVAVGDEGTVLFSGSGDLWTGTNSGVEVDMIAVVASPSGVFAAVGEDFSILTSRNGVDWSSQITGSLNSLRGVGFGNDLFVAVGDFESILTSSDIISSGLDSWSFANPVIDGTTVNDMLFAGGRFVAVGDGGLLLTSEDGQVWAEVDSGTTNNLNAVSYGSNTYIVVGENVILRSNDGAENWTTNINWLVDFQDVEFSDGRFVTVGLGGTGLVSSNLGLNWSILGLDIQDADMFGLTVGGGYWIAVGGPYVNPQTGNIGVISESASMSAITISKDGINWTRRLSPLIVSGGVNYYDNILRDVQYGNGIFLAAGDNLILKTTPAELDMAEPIDTIEFDPISGDVTLLILGSRWTTEVVGFSSWQSIAYGEPSGSPTFVLVNDVGGAFTTESGDDYVVSFPGISEGFTGVAFGDGEFIASAQNGRILSSPDGDRWTVRSTAFLQPLNAVSSTGPESVAVGDNGIIFVSNTPGTWTAATDSEVYPVSLNATVYGNGRHVAVGDNGWLMTSSDGNSWTPRISNLSDDLHGVTFGEGTLTNGGAIIERYVAVGANGAVAFSADGTTWNTVTESEEFNAIANGNGTYVAVGENASILTTTDGAVWADPATIPSSIQGALNGVSFGNGTFVAVGQAGQITYSNNNGVDWNVADSGLVNDLQGIVFGDGFFVAVGFDGSIVTSADGVDWRLRPSGSNNLLNGVGFREDTFTSVGTFSTILESQFANRLEQVISFNPIPNQSLGTGPIPLSAVASSGLPITYFVVAGSASIQNGNQLVLSDSATIPFNVTVRATQSGDDEFASATPVDQTFSVVNRLQTIDFPAISDVTFQDVTELSLVAVSRDVLTLLTTGLPITYEVLVGPATLSDAGNTLIITGAGEVTVRASQAGDDIYATAESVNQTFTIEKANQAIAFPEIPDRGVNQFPFLPTATSFFEEPGGGITDQETGLDVVYSITSGAAKIENNRVVLDGATSGQTITIQADQPGSNNYNAATSQTQTVMLVAQTQTVSWTNGDVVEIGLVAGTVEVPATSSEGTAITYSVDPSSAAFAEFDDPTDPTLTLLAIGSARITATAAASGGGAPEASVSQTIVITGEAQTITFPDISDKFITDPKFILTASASSGLDVVYTVTGGSDIVSVSGNEVTILGTGTGRVSIEASQPGNSQFNAAVPVTQTFEVVDADLGDSWTEQNTPVTTNLTHSGFINELFFAAGDGSTILTATDAVAWTSRSGGNSALLDIAAGGTPTVYVAVGADGIPLKSADGVNWQLITSPIGTALNAVVFAAGRFVAVGEDGFIAVSFDGSVWTTITTNFTADLRDIIFVDDRLIAVGENTAAVSNDFGQSWSSTVLSSSEDFQLNSVTAGGGLLMAVGNGFTVIVSSDNGDSWLGRSGPSDVTNDLNGVAFGANRFVVVGSDGAIYTTDDTLSWDERASGTTQNLNDVNFVSDIFVAVGNEGTILTSGGLTIRDTQRIEFDEIIAPVDGSSTTTLHARSIAGSGGLSGLEVRFDIIEGDAVISNTQLTAGDETTAVLTLGDTRGVVVIRASQAGNDDFYAAANQDQSITIIGRAESPANAILTGPGFMDLWTWRNPSESTTDFLNDIAIGPANDQVVAVGTLGKLIYSPDGSAWTDVDLSGLTTEDLNGVTSSSTTYVAVGDSQTIILSSDGINWDDTGVDVSSIPNLSDLHSVAYGSGSFIAVGIDTSDNGIAITSPDGLVWTEATAFPTTPPLNRITYNESLGKFTVVGDMATLVNYDVGLDVWSLIRTGTGFIDYNGVVALVDGTSYVVGDNGTILVSTDSDLQVWTSLFSGTDYELRQIVNGNGMLVAVGEDGRVLTALENGNEFWTESVTRFPLDMSGLVLYADGFIAVGQNYSVLTGTSGLDWTMDFSSQRGDLEEVAGNDDAIVSVGEDGRILRSTDSGETWVVTTSTTAEDLNGLAVNGTQFIAVGDNGIILSSIDSGATWAAVSVTAPFSPGGFDSNLNDIIYDSINGVFIAVGDDYSILVSNASGTSFTQTSIGANDLNGIGYSSTSYVIAGDDGILLTSTNGVDWLEKTSGTDNDLYDVAFGEGLYVVVGDNGRILTSETGNIWEIEISSFTGDIRGVTHADGVFVAVGQQFTFLASENGKDWQSQVSGTLNFLNGVAEVNGLFVAVGDFDTILTANTVIPTGLDLWSLRNPVADGDTINDVVYGNDSFVAVGDNGKILTSTDGENWISREVIELNGDPLTENLQGVAYGNGIYLAVGGQKLVSSSNAINWNVITTWTVPVNSVTFGEGLFVVTGDESSIFYSSNGLDWAGGSVNGVHNAAPLNDAVYDPDIAVWVVVGDAADFFISPDDQPLMSQLFVSFNGFDWTRVRSPFLEDGYYEGSMNTVSVGNGVFRAYGDGGLFSANGLNWAVSFRGGFNAFASLYTVGNGQPGFIYAGEAGAIAGQDPNYISYPGISDAINGLAFGEGTYVAVGANGRILNSNDGRNWSVRSAQNLSALNGLTVNSSGFYVAVGDGGTVYSSPDSIAWTISTVPDDKQNTAFFDVTSTPTQFVAVGENGSIITSVDGDIWGSTTAPVFDDLLGVTYGPAVPDDLLVAVGRNGAVILSLDGSSWIRQTSGTTEDLYDISLANDLFVAVGTNGTVITSPDGETWTDVSISGIGQTLMGVGYGQIDGIGIWLVAGSDGVLYATDDITSSAAWQPLVSGTISPLFDVTYGSGNFFVSGGDGTVITSNDLDDWFSRPTNTDYSLNAVAFFNDIFTVVGDFGTIITSGDIPIRSDQSIIFLPIPDQIISTTTVIAEAAATSDLPVTFSIIDGPATVSGNVITLQNTVGIVTVQASQAGSIRFNPAVPQLRTFEIRENEQTITFLGETGSTPPGSIDEKTFGDDPFEVRAVTSDTNLFPIITVVSGPASINNLTEDPNNGGVVTAEVTLIGAGEVVLQASQPGDSTTNPAEPVQRSFDVEKGAQTITFPGGGPYSVGDPAVTLEASSTSGLTISYEVISGPGDIVNGDQLEFTASGQIVVQATQPGDDDYNPAQPISQTFIINPELVGNNWTAQSSGTTAALNGVNIAIDRFIASGDASTLISSLSANTWTVLTGGTGALRGLAAGGDPTIYVAVGDDGVPLTSSNGLDWQSIVSPVSGVLNDIIFADGRFIGVGNSGLVTISFDGLEWSTIRSDVTSDLTGIAYNDGILVAVGGNQIAISDDSGANWTVRTFSDQVELNSVGYGNGMFVAVGDAFQVLTSSDSGVSWSVRPAAASNDLRDITFGANRFIAVGSLGGVFTSSNAIEWIVRDSGTTDNLNGIAFIENVFVIVGDSGTVLSSGLPTTKSGQTIDFDTISDPVNNVTTLTATAISDDTSSPSLQPVSFNIIEGQGTITNVTMDASGVTTGTLTVSGTPGNITVRASQMGGENFYVALNADQTLSISGDTQSVADLLPAEGELVFSTAPYILSASSVDSSTDQPTGLDVDFELVSGSATVSDNVLTLNADSVGTNVVVRAFNSGNSTYEPLSQTITYNIVEETGTIIFEKIDNKLLTDDDFFIIARTSNGEDVNIRIIEGSDLISLRTFVEVDLAGNQTLRHQVGIKGTDGATGLVRLEAFTTSANSISATPVTESFFISRFTQNITFGDVGTKTFGDGDFDINATADGGGVVTLAIADTTVATLDGTTVSIQAAGVITITATAAASSNGEYGPAEAELMITVAKAPQELQFEAIEDQFAVAGTIVNLQAQTFINGDEQPASPTEFPIVFSIVVGQERATISGSVLTLNGTPGTVTVQALQAGNGNVDTATAIQRTFAVSTFGKVELNLTTSMNGSAFGNNRHVAVGQQGAVARSIISTDDPTRWQFVASPTSNDLTDVAFGNDRFVAVGGFGTALTSSDGADWSSFSVGQPNLLNAVAFGDGQFVTVTAGGIGFNSTTGQTWSQFSIPTLNPLNDVAFGQSNDGGPQFVAVGPTGTIVTSSDGSNWTLRDTGTQLTLNGVTYGDGLFVVVADSRTYLFSQNGGVTWQRRVVPLQLINDGVDLNSISFGISTFRVVGADGLVLTATTEAIIQPTNLNTGASNWVKGVSLGTDELLDISFGGNRFVTVGDAGTILISLPELSTIFSAASSAGGTVMWSDWFGFFDEGVAPWIYHYYMGWLYVLGTENNMWSYSPTFGWIWTAEGTYPWFVQGDTGTWYLYAEDSVNPSLFYNSTTQEWEAYN</sequence>
<dbReference type="InterPro" id="IPR015943">
    <property type="entry name" value="WD40/YVTN_repeat-like_dom_sf"/>
</dbReference>
<proteinExistence type="predicted"/>
<keyword evidence="2" id="KW-1185">Reference proteome</keyword>
<dbReference type="Gene3D" id="2.130.10.10">
    <property type="entry name" value="YVTN repeat-like/Quinoprotein amine dehydrogenase"/>
    <property type="match status" value="1"/>
</dbReference>
<protein>
    <recommendedName>
        <fullName evidence="3">Big-1 domain-containing protein</fullName>
    </recommendedName>
</protein>
<dbReference type="RefSeq" id="WP_317835883.1">
    <property type="nucleotide sequence ID" value="NZ_CP136920.1"/>
</dbReference>
<dbReference type="SUPFAM" id="SSF110296">
    <property type="entry name" value="Oligoxyloglucan reducing end-specific cellobiohydrolase"/>
    <property type="match status" value="6"/>
</dbReference>
<dbReference type="PANTHER" id="PTHR47199">
    <property type="entry name" value="PHOTOSYSTEM II STABILITY/ASSEMBLY FACTOR HCF136, CHLOROPLASTIC"/>
    <property type="match status" value="1"/>
</dbReference>
<dbReference type="Proteomes" id="UP001304300">
    <property type="component" value="Chromosome"/>
</dbReference>
<dbReference type="KEGG" id="puo:RZN69_09560"/>
<evidence type="ECO:0000313" key="2">
    <source>
        <dbReference type="Proteomes" id="UP001304300"/>
    </source>
</evidence>
<dbReference type="SUPFAM" id="SSF50939">
    <property type="entry name" value="Sialidases"/>
    <property type="match status" value="4"/>
</dbReference>
<evidence type="ECO:0000313" key="1">
    <source>
        <dbReference type="EMBL" id="WOO43334.1"/>
    </source>
</evidence>
<name>A0AAQ3LC25_9BACT</name>